<evidence type="ECO:0000256" key="6">
    <source>
        <dbReference type="ARBA" id="ARBA00022737"/>
    </source>
</evidence>
<dbReference type="EnsemblPlants" id="novel_model_546_5bda875f.13.5bdae6df">
    <property type="protein sequence ID" value="cds.novel_model_546_5bda875f.13.5bdae6df"/>
    <property type="gene ID" value="novel_gene_386_5bda875f"/>
</dbReference>
<keyword evidence="11" id="KW-1185">Reference proteome</keyword>
<dbReference type="InterPro" id="IPR047664">
    <property type="entry name" value="SWEET"/>
</dbReference>
<evidence type="ECO:0000313" key="10">
    <source>
        <dbReference type="EnsemblPlants" id="cds.novel_model_546_5bda875f.13.5bdae6df"/>
    </source>
</evidence>
<dbReference type="PANTHER" id="PTHR10791:SF231">
    <property type="entry name" value="BIDIRECTIONAL SUGAR TRANSPORTER SWEET"/>
    <property type="match status" value="1"/>
</dbReference>
<organism evidence="10 11">
    <name type="scientific">Cannabis sativa</name>
    <name type="common">Hemp</name>
    <name type="synonym">Marijuana</name>
    <dbReference type="NCBI Taxonomy" id="3483"/>
    <lineage>
        <taxon>Eukaryota</taxon>
        <taxon>Viridiplantae</taxon>
        <taxon>Streptophyta</taxon>
        <taxon>Embryophyta</taxon>
        <taxon>Tracheophyta</taxon>
        <taxon>Spermatophyta</taxon>
        <taxon>Magnoliopsida</taxon>
        <taxon>eudicotyledons</taxon>
        <taxon>Gunneridae</taxon>
        <taxon>Pentapetalae</taxon>
        <taxon>rosids</taxon>
        <taxon>fabids</taxon>
        <taxon>Rosales</taxon>
        <taxon>Cannabaceae</taxon>
        <taxon>Cannabis</taxon>
    </lineage>
</organism>
<dbReference type="Gene3D" id="1.20.1280.290">
    <property type="match status" value="1"/>
</dbReference>
<dbReference type="Pfam" id="PF03083">
    <property type="entry name" value="MtN3_slv"/>
    <property type="match status" value="1"/>
</dbReference>
<evidence type="ECO:0000256" key="9">
    <source>
        <dbReference type="SAM" id="Phobius"/>
    </source>
</evidence>
<dbReference type="Proteomes" id="UP000596661">
    <property type="component" value="Chromosome 6"/>
</dbReference>
<keyword evidence="4" id="KW-0762">Sugar transport</keyword>
<dbReference type="GO" id="GO:0016020">
    <property type="term" value="C:membrane"/>
    <property type="evidence" value="ECO:0007669"/>
    <property type="project" value="InterPro"/>
</dbReference>
<keyword evidence="6" id="KW-0677">Repeat</keyword>
<dbReference type="GO" id="GO:0012505">
    <property type="term" value="C:endomembrane system"/>
    <property type="evidence" value="ECO:0007669"/>
    <property type="project" value="UniProtKB-SubCell"/>
</dbReference>
<evidence type="ECO:0000256" key="3">
    <source>
        <dbReference type="ARBA" id="ARBA00022448"/>
    </source>
</evidence>
<dbReference type="PANTHER" id="PTHR10791">
    <property type="entry name" value="RAG1-ACTIVATING PROTEIN 1"/>
    <property type="match status" value="1"/>
</dbReference>
<protein>
    <submittedName>
        <fullName evidence="10">Uncharacterized protein</fullName>
    </submittedName>
</protein>
<evidence type="ECO:0000256" key="2">
    <source>
        <dbReference type="ARBA" id="ARBA00007809"/>
    </source>
</evidence>
<evidence type="ECO:0000256" key="5">
    <source>
        <dbReference type="ARBA" id="ARBA00022692"/>
    </source>
</evidence>
<evidence type="ECO:0000256" key="8">
    <source>
        <dbReference type="ARBA" id="ARBA00023136"/>
    </source>
</evidence>
<dbReference type="AlphaFoldDB" id="A0A803R5X1"/>
<evidence type="ECO:0000313" key="11">
    <source>
        <dbReference type="Proteomes" id="UP000596661"/>
    </source>
</evidence>
<comment type="similarity">
    <text evidence="2">Belongs to the SWEET sugar transporter family.</text>
</comment>
<keyword evidence="7 9" id="KW-1133">Transmembrane helix</keyword>
<accession>A0A803R5X1</accession>
<reference evidence="10" key="1">
    <citation type="submission" date="2018-11" db="EMBL/GenBank/DDBJ databases">
        <authorList>
            <person name="Grassa J C."/>
        </authorList>
    </citation>
    <scope>NUCLEOTIDE SEQUENCE [LARGE SCALE GENOMIC DNA]</scope>
</reference>
<name>A0A803R5X1_CANSA</name>
<dbReference type="Gramene" id="novel_model_546_5bda875f.13.5bdae6df">
    <property type="protein sequence ID" value="cds.novel_model_546_5bda875f.13.5bdae6df"/>
    <property type="gene ID" value="novel_gene_386_5bda875f"/>
</dbReference>
<dbReference type="EMBL" id="UZAU01000605">
    <property type="status" value="NOT_ANNOTATED_CDS"/>
    <property type="molecule type" value="Genomic_DNA"/>
</dbReference>
<comment type="subcellular location">
    <subcellularLocation>
        <location evidence="1">Endomembrane system</location>
        <topology evidence="1">Multi-pass membrane protein</topology>
    </subcellularLocation>
</comment>
<dbReference type="InterPro" id="IPR004316">
    <property type="entry name" value="SWEET_rpt"/>
</dbReference>
<dbReference type="GO" id="GO:0051119">
    <property type="term" value="F:sugar transmembrane transporter activity"/>
    <property type="evidence" value="ECO:0007669"/>
    <property type="project" value="InterPro"/>
</dbReference>
<keyword evidence="5 9" id="KW-0812">Transmembrane</keyword>
<feature type="transmembrane region" description="Helical" evidence="9">
    <location>
        <begin position="26"/>
        <end position="48"/>
    </location>
</feature>
<keyword evidence="3" id="KW-0813">Transport</keyword>
<evidence type="ECO:0000256" key="4">
    <source>
        <dbReference type="ARBA" id="ARBA00022597"/>
    </source>
</evidence>
<keyword evidence="8 9" id="KW-0472">Membrane</keyword>
<evidence type="ECO:0000256" key="7">
    <source>
        <dbReference type="ARBA" id="ARBA00022989"/>
    </source>
</evidence>
<evidence type="ECO:0000256" key="1">
    <source>
        <dbReference type="ARBA" id="ARBA00004127"/>
    </source>
</evidence>
<reference evidence="10" key="2">
    <citation type="submission" date="2021-03" db="UniProtKB">
        <authorList>
            <consortium name="EnsemblPlants"/>
        </authorList>
    </citation>
    <scope>IDENTIFICATION</scope>
</reference>
<proteinExistence type="inferred from homology"/>
<sequence length="67" mass="7587">MIFSMIAYASPLSAMKTVYLTKSVEYMPFLLSLVFFFNGGIWTIYALLAKDLFVGVSSIQISYNIFL</sequence>